<gene>
    <name evidence="5" type="ORF">KME65_00475</name>
</gene>
<keyword evidence="1" id="KW-0547">Nucleotide-binding</keyword>
<dbReference type="PANTHER" id="PTHR16305:SF28">
    <property type="entry name" value="GUANYLATE CYCLASE DOMAIN-CONTAINING PROTEIN"/>
    <property type="match status" value="1"/>
</dbReference>
<dbReference type="InterPro" id="IPR019734">
    <property type="entry name" value="TPR_rpt"/>
</dbReference>
<evidence type="ECO:0000259" key="4">
    <source>
        <dbReference type="SMART" id="SM01043"/>
    </source>
</evidence>
<feature type="domain" description="Bacterial transcriptional activator" evidence="4">
    <location>
        <begin position="103"/>
        <end position="243"/>
    </location>
</feature>
<dbReference type="SUPFAM" id="SSF46894">
    <property type="entry name" value="C-terminal effector domain of the bipartite response regulators"/>
    <property type="match status" value="1"/>
</dbReference>
<dbReference type="InterPro" id="IPR029787">
    <property type="entry name" value="Nucleotide_cyclase"/>
</dbReference>
<reference evidence="5 6" key="1">
    <citation type="submission" date="2021-05" db="EMBL/GenBank/DDBJ databases">
        <title>Genetic and Functional Diversity in Clade A Lucinid endosymbionts from the Bahamas.</title>
        <authorList>
            <person name="Giani N.M."/>
            <person name="Engel A.S."/>
            <person name="Campbell B.J."/>
        </authorList>
    </citation>
    <scope>NUCLEOTIDE SEQUENCE [LARGE SCALE GENOMIC DNA]</scope>
    <source>
        <strain evidence="5">LUC16012Gg_MoonRockCtena</strain>
    </source>
</reference>
<evidence type="ECO:0000256" key="2">
    <source>
        <dbReference type="ARBA" id="ARBA00022840"/>
    </source>
</evidence>
<dbReference type="Gene3D" id="3.30.70.1230">
    <property type="entry name" value="Nucleotide cyclase"/>
    <property type="match status" value="1"/>
</dbReference>
<protein>
    <submittedName>
        <fullName evidence="5">AAA family ATPase</fullName>
    </submittedName>
</protein>
<dbReference type="GO" id="GO:0005524">
    <property type="term" value="F:ATP binding"/>
    <property type="evidence" value="ECO:0007669"/>
    <property type="project" value="UniProtKB-KW"/>
</dbReference>
<evidence type="ECO:0000256" key="3">
    <source>
        <dbReference type="SAM" id="MobiDB-lite"/>
    </source>
</evidence>
<dbReference type="GO" id="GO:0006355">
    <property type="term" value="P:regulation of DNA-templated transcription"/>
    <property type="evidence" value="ECO:0007669"/>
    <property type="project" value="InterPro"/>
</dbReference>
<dbReference type="InterPro" id="IPR036388">
    <property type="entry name" value="WH-like_DNA-bd_sf"/>
</dbReference>
<dbReference type="Proteomes" id="UP000770889">
    <property type="component" value="Unassembled WGS sequence"/>
</dbReference>
<dbReference type="InterPro" id="IPR011990">
    <property type="entry name" value="TPR-like_helical_dom_sf"/>
</dbReference>
<evidence type="ECO:0000313" key="6">
    <source>
        <dbReference type="Proteomes" id="UP000770889"/>
    </source>
</evidence>
<dbReference type="Gene3D" id="3.40.50.300">
    <property type="entry name" value="P-loop containing nucleotide triphosphate hydrolases"/>
    <property type="match status" value="1"/>
</dbReference>
<dbReference type="Gene3D" id="1.25.40.10">
    <property type="entry name" value="Tetratricopeptide repeat domain"/>
    <property type="match status" value="3"/>
</dbReference>
<dbReference type="EMBL" id="JAHHGM010000001">
    <property type="protein sequence ID" value="MBT2987414.1"/>
    <property type="molecule type" value="Genomic_DNA"/>
</dbReference>
<dbReference type="GO" id="GO:0003677">
    <property type="term" value="F:DNA binding"/>
    <property type="evidence" value="ECO:0007669"/>
    <property type="project" value="InterPro"/>
</dbReference>
<dbReference type="Gene3D" id="1.10.10.10">
    <property type="entry name" value="Winged helix-like DNA-binding domain superfamily/Winged helix DNA-binding domain"/>
    <property type="match status" value="1"/>
</dbReference>
<dbReference type="InterPro" id="IPR005158">
    <property type="entry name" value="BTAD"/>
</dbReference>
<dbReference type="GO" id="GO:0004016">
    <property type="term" value="F:adenylate cyclase activity"/>
    <property type="evidence" value="ECO:0007669"/>
    <property type="project" value="TreeGrafter"/>
</dbReference>
<dbReference type="InterPro" id="IPR041664">
    <property type="entry name" value="AAA_16"/>
</dbReference>
<evidence type="ECO:0000313" key="5">
    <source>
        <dbReference type="EMBL" id="MBT2987414.1"/>
    </source>
</evidence>
<dbReference type="SUPFAM" id="SSF55073">
    <property type="entry name" value="Nucleotide cyclase"/>
    <property type="match status" value="1"/>
</dbReference>
<organism evidence="5 6">
    <name type="scientific">Candidatus Thiodiazotropha taylori</name>
    <dbReference type="NCBI Taxonomy" id="2792791"/>
    <lineage>
        <taxon>Bacteria</taxon>
        <taxon>Pseudomonadati</taxon>
        <taxon>Pseudomonadota</taxon>
        <taxon>Gammaproteobacteria</taxon>
        <taxon>Chromatiales</taxon>
        <taxon>Sedimenticolaceae</taxon>
        <taxon>Candidatus Thiodiazotropha</taxon>
    </lineage>
</organism>
<sequence length="1289" mass="142394">MNASRVMELSLFGGFQLIDDTGAAVELRARKTKALLAWLALHQEKSQPRERLALLLWEESGDAQARHSLRQALSGLRKVLGVHADALVTDQESVLLKSGHIVSDSGSFDALLKEAQTPEQLTRLTSLYGGEFLEGFNPRSNNFEEWLMTQRSHYRELAINTMSKLLAHYLQTAQLESGIRLGIKLLVSDPLQEQVHRTLMQLYTRLNRPADALRQYRRCRRLLMRELGVSPEPETEQLHEQIVRQRSREDDDNSAVDTGRIPSLEPAHTHATSMPADQPPQQMRTVTVAHLHLGSYPELMARGDPESLHALNQQLLELLKRHITQYGGLLHHQHGDAISILFGLEKAYGNECEKALQLLLELRSLPDAATECLSRLGARSGIATGTVMSDGCGAVSGAVFAQAEQLARSAAAGDILLTGSAYLGLRMSIEAVEVGDSNWNVSAILPETVARSKPFPFVGRTRELRQLDTALEACIEDRAGETFLLRGESGIGKTRLVDEIAQHALQMGVTPHRALVLDFGMESTTEPIPSLLRQLMGLDSSATTVEIEPAAKRSMNEKWNPAVHPGALLRLFRLPIDAGRAPALDSLSEEALHKGARQILQSLLTSATQSAPCLLIVEDIHWADQATLTHLAELADAVSRYPALLIITSRVEGEPLEPAWRSAMRGAPLTTLDLRPLPRDQAQRLAQQVAQQDQAYIDRCIERSGGNPFFLEQLLLGATDREGRVPDSIQSLVLSRLDLLRDEDRQAVQGASVLGQRFKLDLLVQLLGNNDYRPDALLNLRLLQPEGEGYLFVHALLRDAIYESLLPSQRRALHLRAAAWYQHRDPALHARHLDLGGNEGAAEAYLRAAQQAVAMADFEQALSMASRGAEIAQPAELGAQLNCLQGELLIQGGAIPSAIQAFAAAADKTSDDSTRCRAMIGKATGLTVQDDLDQALAVLDKAAPMAELNRDGALLTELHYRRGDILFALARTDDCLRAHRAAESLARQSDNPLLEIRALAGMADAYYAQGRIVTAQDYFERCLALAKRAHRLPQEIGNLSMYGVTLLYTGSIPQALETLHEAAELAAAYSNMRAEMTAYMNLSLVYLYTDDIDAAEHYGQRGLALARQLRASRFYGDNLAQIGEAMALKGNLEEGVSYLERAYRAALDSVPTHIAPYILGVLARVTDDEKQRQDAIREGQRYLDRGSLSHNYLHFYQNMIEVYLQREDAEKMLYYADALAEYTRKEPLPWSDFYIERGRLLAQRIRGEGVPELARKAKRLLDEATAAGLHAGTSALREITAAGKDQPTR</sequence>
<dbReference type="InterPro" id="IPR016032">
    <property type="entry name" value="Sig_transdc_resp-reg_C-effctor"/>
</dbReference>
<dbReference type="GO" id="GO:0005737">
    <property type="term" value="C:cytoplasm"/>
    <property type="evidence" value="ECO:0007669"/>
    <property type="project" value="TreeGrafter"/>
</dbReference>
<dbReference type="InterPro" id="IPR027417">
    <property type="entry name" value="P-loop_NTPase"/>
</dbReference>
<name>A0A944M6Z5_9GAMM</name>
<dbReference type="Pfam" id="PF13191">
    <property type="entry name" value="AAA_16"/>
    <property type="match status" value="1"/>
</dbReference>
<dbReference type="Pfam" id="PF03704">
    <property type="entry name" value="BTAD"/>
    <property type="match status" value="1"/>
</dbReference>
<dbReference type="SMART" id="SM01043">
    <property type="entry name" value="BTAD"/>
    <property type="match status" value="1"/>
</dbReference>
<dbReference type="SUPFAM" id="SSF52540">
    <property type="entry name" value="P-loop containing nucleoside triphosphate hydrolases"/>
    <property type="match status" value="1"/>
</dbReference>
<evidence type="ECO:0000256" key="1">
    <source>
        <dbReference type="ARBA" id="ARBA00022741"/>
    </source>
</evidence>
<feature type="region of interest" description="Disordered" evidence="3">
    <location>
        <begin position="231"/>
        <end position="280"/>
    </location>
</feature>
<dbReference type="PANTHER" id="PTHR16305">
    <property type="entry name" value="TESTICULAR SOLUBLE ADENYLYL CYCLASE"/>
    <property type="match status" value="1"/>
</dbReference>
<keyword evidence="2" id="KW-0067">ATP-binding</keyword>
<dbReference type="SUPFAM" id="SSF81901">
    <property type="entry name" value="HCP-like"/>
    <property type="match status" value="1"/>
</dbReference>
<comment type="caution">
    <text evidence="5">The sequence shown here is derived from an EMBL/GenBank/DDBJ whole genome shotgun (WGS) entry which is preliminary data.</text>
</comment>
<feature type="compositionally biased region" description="Basic and acidic residues" evidence="3">
    <location>
        <begin position="236"/>
        <end position="249"/>
    </location>
</feature>
<dbReference type="SMART" id="SM00028">
    <property type="entry name" value="TPR"/>
    <property type="match status" value="6"/>
</dbReference>
<proteinExistence type="predicted"/>
<accession>A0A944M6Z5</accession>
<dbReference type="SUPFAM" id="SSF48452">
    <property type="entry name" value="TPR-like"/>
    <property type="match status" value="2"/>
</dbReference>